<accession>B0DS32</accession>
<dbReference type="HOGENOM" id="CLU_1586765_0_0_1"/>
<reference evidence="1 2" key="1">
    <citation type="journal article" date="2008" name="Nature">
        <title>The genome of Laccaria bicolor provides insights into mycorrhizal symbiosis.</title>
        <authorList>
            <person name="Martin F."/>
            <person name="Aerts A."/>
            <person name="Ahren D."/>
            <person name="Brun A."/>
            <person name="Danchin E.G.J."/>
            <person name="Duchaussoy F."/>
            <person name="Gibon J."/>
            <person name="Kohler A."/>
            <person name="Lindquist E."/>
            <person name="Pereda V."/>
            <person name="Salamov A."/>
            <person name="Shapiro H.J."/>
            <person name="Wuyts J."/>
            <person name="Blaudez D."/>
            <person name="Buee M."/>
            <person name="Brokstein P."/>
            <person name="Canbaeck B."/>
            <person name="Cohen D."/>
            <person name="Courty P.E."/>
            <person name="Coutinho P.M."/>
            <person name="Delaruelle C."/>
            <person name="Detter J.C."/>
            <person name="Deveau A."/>
            <person name="DiFazio S."/>
            <person name="Duplessis S."/>
            <person name="Fraissinet-Tachet L."/>
            <person name="Lucic E."/>
            <person name="Frey-Klett P."/>
            <person name="Fourrey C."/>
            <person name="Feussner I."/>
            <person name="Gay G."/>
            <person name="Grimwood J."/>
            <person name="Hoegger P.J."/>
            <person name="Jain P."/>
            <person name="Kilaru S."/>
            <person name="Labbe J."/>
            <person name="Lin Y.C."/>
            <person name="Legue V."/>
            <person name="Le Tacon F."/>
            <person name="Marmeisse R."/>
            <person name="Melayah D."/>
            <person name="Montanini B."/>
            <person name="Muratet M."/>
            <person name="Nehls U."/>
            <person name="Niculita-Hirzel H."/>
            <person name="Oudot-Le Secq M.P."/>
            <person name="Peter M."/>
            <person name="Quesneville H."/>
            <person name="Rajashekar B."/>
            <person name="Reich M."/>
            <person name="Rouhier N."/>
            <person name="Schmutz J."/>
            <person name="Yin T."/>
            <person name="Chalot M."/>
            <person name="Henrissat B."/>
            <person name="Kuees U."/>
            <person name="Lucas S."/>
            <person name="Van de Peer Y."/>
            <person name="Podila G.K."/>
            <person name="Polle A."/>
            <person name="Pukkila P.J."/>
            <person name="Richardson P.M."/>
            <person name="Rouze P."/>
            <person name="Sanders I.R."/>
            <person name="Stajich J.E."/>
            <person name="Tunlid A."/>
            <person name="Tuskan G."/>
            <person name="Grigoriev I.V."/>
        </authorList>
    </citation>
    <scope>NUCLEOTIDE SEQUENCE [LARGE SCALE GENOMIC DNA]</scope>
    <source>
        <strain evidence="2">S238N-H82 / ATCC MYA-4686</strain>
    </source>
</reference>
<dbReference type="KEGG" id="lbc:LACBIDRAFT_332247"/>
<dbReference type="Proteomes" id="UP000001194">
    <property type="component" value="Unassembled WGS sequence"/>
</dbReference>
<proteinExistence type="predicted"/>
<keyword evidence="2" id="KW-1185">Reference proteome</keyword>
<dbReference type="InParanoid" id="B0DS32"/>
<sequence>MTVPSAEMNAFSIIEILGLDKLQQAESWVTSVIIVGRQYFVIVMSVTQLRRWTNNGVCHENEAGHSLLPYGTIQWAGTKDLIYPPQLQSENIYHWYFCNSDFGKAEEHDKRGFAVQKYEKHWGMVEHQNQFEFARWSSQFIGYVEAGFGAQHTALWTWHIQISEKLPL</sequence>
<dbReference type="GeneID" id="6082298"/>
<evidence type="ECO:0000313" key="2">
    <source>
        <dbReference type="Proteomes" id="UP000001194"/>
    </source>
</evidence>
<gene>
    <name evidence="1" type="ORF">LACBIDRAFT_332247</name>
</gene>
<dbReference type="RefSeq" id="XP_001886673.1">
    <property type="nucleotide sequence ID" value="XM_001886638.1"/>
</dbReference>
<dbReference type="EMBL" id="DS547129">
    <property type="protein sequence ID" value="EDR02629.1"/>
    <property type="molecule type" value="Genomic_DNA"/>
</dbReference>
<organism evidence="2">
    <name type="scientific">Laccaria bicolor (strain S238N-H82 / ATCC MYA-4686)</name>
    <name type="common">Bicoloured deceiver</name>
    <name type="synonym">Laccaria laccata var. bicolor</name>
    <dbReference type="NCBI Taxonomy" id="486041"/>
    <lineage>
        <taxon>Eukaryota</taxon>
        <taxon>Fungi</taxon>
        <taxon>Dikarya</taxon>
        <taxon>Basidiomycota</taxon>
        <taxon>Agaricomycotina</taxon>
        <taxon>Agaricomycetes</taxon>
        <taxon>Agaricomycetidae</taxon>
        <taxon>Agaricales</taxon>
        <taxon>Agaricineae</taxon>
        <taxon>Hydnangiaceae</taxon>
        <taxon>Laccaria</taxon>
    </lineage>
</organism>
<evidence type="ECO:0000313" key="1">
    <source>
        <dbReference type="EMBL" id="EDR02629.1"/>
    </source>
</evidence>
<protein>
    <submittedName>
        <fullName evidence="1">Predicted protein</fullName>
    </submittedName>
</protein>
<dbReference type="AlphaFoldDB" id="B0DS32"/>
<name>B0DS32_LACBS</name>